<dbReference type="PANTHER" id="PTHR11079">
    <property type="entry name" value="CYTOSINE DEAMINASE FAMILY MEMBER"/>
    <property type="match status" value="1"/>
</dbReference>
<keyword evidence="5" id="KW-1185">Reference proteome</keyword>
<dbReference type="GO" id="GO:0052717">
    <property type="term" value="F:tRNA-specific adenosine-34 deaminase activity"/>
    <property type="evidence" value="ECO:0007669"/>
    <property type="project" value="TreeGrafter"/>
</dbReference>
<dbReference type="Proteomes" id="UP001302719">
    <property type="component" value="Chromosome"/>
</dbReference>
<dbReference type="GO" id="GO:0002100">
    <property type="term" value="P:tRNA wobble adenosine to inosine editing"/>
    <property type="evidence" value="ECO:0007669"/>
    <property type="project" value="TreeGrafter"/>
</dbReference>
<name>A0AA96JRU0_9BACT</name>
<dbReference type="PANTHER" id="PTHR11079:SF203">
    <property type="entry name" value="CMP_DCMP-TYPE DEAMINASE DOMAIN-CONTAINING PROTEIN"/>
    <property type="match status" value="1"/>
</dbReference>
<dbReference type="KEGG" id="nall:PP769_15325"/>
<reference evidence="4 5" key="1">
    <citation type="submission" date="2023-01" db="EMBL/GenBank/DDBJ databases">
        <title>Cultivation and genomic characterization of new, ubiquitous marine nitrite-oxidizing bacteria from the Nitrospirales.</title>
        <authorList>
            <person name="Mueller A.J."/>
            <person name="Daebeler A."/>
            <person name="Herbold C.W."/>
            <person name="Kirkegaard R.H."/>
            <person name="Daims H."/>
        </authorList>
    </citation>
    <scope>NUCLEOTIDE SEQUENCE [LARGE SCALE GENOMIC DNA]</scope>
    <source>
        <strain evidence="4 5">VA</strain>
    </source>
</reference>
<gene>
    <name evidence="4" type="ORF">PP769_15325</name>
</gene>
<dbReference type="PROSITE" id="PS00903">
    <property type="entry name" value="CYT_DCMP_DEAMINASES_1"/>
    <property type="match status" value="1"/>
</dbReference>
<proteinExistence type="predicted"/>
<dbReference type="Gene3D" id="3.40.140.10">
    <property type="entry name" value="Cytidine Deaminase, domain 2"/>
    <property type="match status" value="1"/>
</dbReference>
<dbReference type="AlphaFoldDB" id="A0AA96JRU0"/>
<dbReference type="InterPro" id="IPR002125">
    <property type="entry name" value="CMP_dCMP_dom"/>
</dbReference>
<dbReference type="Pfam" id="PF00383">
    <property type="entry name" value="dCMP_cyt_deam_1"/>
    <property type="match status" value="1"/>
</dbReference>
<keyword evidence="2" id="KW-0862">Zinc</keyword>
<dbReference type="PROSITE" id="PS51747">
    <property type="entry name" value="CYT_DCMP_DEAMINASES_2"/>
    <property type="match status" value="1"/>
</dbReference>
<dbReference type="GO" id="GO:0008270">
    <property type="term" value="F:zinc ion binding"/>
    <property type="evidence" value="ECO:0007669"/>
    <property type="project" value="InterPro"/>
</dbReference>
<dbReference type="InterPro" id="IPR016193">
    <property type="entry name" value="Cytidine_deaminase-like"/>
</dbReference>
<evidence type="ECO:0000313" key="5">
    <source>
        <dbReference type="Proteomes" id="UP001302719"/>
    </source>
</evidence>
<sequence length="146" mass="16470">MRLAIVMAQKIPRYPFGAVIVRRTTGEILAKGYNRSSRNPTLHGEIDVINRCAAKHAPLDWITLDLYTTAEPCPMCQSAIEWAGIATVYFGTSIPFLQQHGWRQIDIRAEEVARRTPFRNTRVIGGILEQECNALFEAAQRDGLKE</sequence>
<keyword evidence="1" id="KW-0479">Metal-binding</keyword>
<evidence type="ECO:0000256" key="2">
    <source>
        <dbReference type="ARBA" id="ARBA00022833"/>
    </source>
</evidence>
<dbReference type="SUPFAM" id="SSF53927">
    <property type="entry name" value="Cytidine deaminase-like"/>
    <property type="match status" value="1"/>
</dbReference>
<organism evidence="4 5">
    <name type="scientific">Candidatus Nitrospira allomarina</name>
    <dbReference type="NCBI Taxonomy" id="3020900"/>
    <lineage>
        <taxon>Bacteria</taxon>
        <taxon>Pseudomonadati</taxon>
        <taxon>Nitrospirota</taxon>
        <taxon>Nitrospiria</taxon>
        <taxon>Nitrospirales</taxon>
        <taxon>Nitrospiraceae</taxon>
        <taxon>Nitrospira</taxon>
    </lineage>
</organism>
<evidence type="ECO:0000259" key="3">
    <source>
        <dbReference type="PROSITE" id="PS51747"/>
    </source>
</evidence>
<dbReference type="InterPro" id="IPR016192">
    <property type="entry name" value="APOBEC/CMP_deaminase_Zn-bd"/>
</dbReference>
<protein>
    <submittedName>
        <fullName evidence="4">Nucleoside deaminase</fullName>
    </submittedName>
</protein>
<accession>A0AA96JRU0</accession>
<dbReference type="EMBL" id="CP116967">
    <property type="protein sequence ID" value="WNM57330.1"/>
    <property type="molecule type" value="Genomic_DNA"/>
</dbReference>
<evidence type="ECO:0000256" key="1">
    <source>
        <dbReference type="ARBA" id="ARBA00022723"/>
    </source>
</evidence>
<evidence type="ECO:0000313" key="4">
    <source>
        <dbReference type="EMBL" id="WNM57330.1"/>
    </source>
</evidence>
<dbReference type="CDD" id="cd01285">
    <property type="entry name" value="nucleoside_deaminase"/>
    <property type="match status" value="1"/>
</dbReference>
<dbReference type="RefSeq" id="WP_312641675.1">
    <property type="nucleotide sequence ID" value="NZ_CP116967.1"/>
</dbReference>
<feature type="domain" description="CMP/dCMP-type deaminase" evidence="3">
    <location>
        <begin position="1"/>
        <end position="105"/>
    </location>
</feature>